<dbReference type="Proteomes" id="UP000318758">
    <property type="component" value="Chromosome"/>
</dbReference>
<keyword evidence="1" id="KW-0812">Transmembrane</keyword>
<proteinExistence type="predicted"/>
<protein>
    <submittedName>
        <fullName evidence="2">Uncharacterized protein</fullName>
    </submittedName>
</protein>
<evidence type="ECO:0000256" key="1">
    <source>
        <dbReference type="SAM" id="Phobius"/>
    </source>
</evidence>
<gene>
    <name evidence="2" type="ORF">FGA12_07640</name>
</gene>
<keyword evidence="3" id="KW-1185">Reference proteome</keyword>
<feature type="transmembrane region" description="Helical" evidence="1">
    <location>
        <begin position="41"/>
        <end position="61"/>
    </location>
</feature>
<evidence type="ECO:0000313" key="2">
    <source>
        <dbReference type="EMBL" id="QDF75043.1"/>
    </source>
</evidence>
<name>A0ABX5WKF1_9GAMM</name>
<sequence>MIKLRMLEALCSLLFGAALFYSAAPGDTGVSFFPMLLDLEPLYICFAIWLILSGLVAWYFGPAKWPNMLIFGAIGMLAVVVLYPVEKRAYQPPSKIVAAATQYLDNNNILYSDFIAVPRTRSLFDPFRPHYWAIRVHADRVPSEVETDVSWDLEKYGRFEVSVRESFWGTLDIKSGTWSSDPSYIWHKK</sequence>
<dbReference type="EMBL" id="CP041153">
    <property type="protein sequence ID" value="QDF75043.1"/>
    <property type="molecule type" value="Genomic_DNA"/>
</dbReference>
<evidence type="ECO:0000313" key="3">
    <source>
        <dbReference type="Proteomes" id="UP000318758"/>
    </source>
</evidence>
<organism evidence="2 3">
    <name type="scientific">Shewanella marisflavi</name>
    <dbReference type="NCBI Taxonomy" id="260364"/>
    <lineage>
        <taxon>Bacteria</taxon>
        <taxon>Pseudomonadati</taxon>
        <taxon>Pseudomonadota</taxon>
        <taxon>Gammaproteobacteria</taxon>
        <taxon>Alteromonadales</taxon>
        <taxon>Shewanellaceae</taxon>
        <taxon>Shewanella</taxon>
    </lineage>
</organism>
<reference evidence="2 3" key="1">
    <citation type="submission" date="2019-06" db="EMBL/GenBank/DDBJ databases">
        <title>Complete genome of Shewanella marisflavi ECSMB14101, a mussel settlement-inducing bacterium isolated from East China Sea.</title>
        <authorList>
            <person name="Yang J."/>
            <person name="Liang X."/>
            <person name="Chang R."/>
            <person name="Peng L."/>
        </authorList>
    </citation>
    <scope>NUCLEOTIDE SEQUENCE [LARGE SCALE GENOMIC DNA]</scope>
    <source>
        <strain evidence="2 3">ECSMB14101</strain>
    </source>
</reference>
<accession>A0ABX5WKF1</accession>
<keyword evidence="1" id="KW-1133">Transmembrane helix</keyword>
<feature type="transmembrane region" description="Helical" evidence="1">
    <location>
        <begin position="68"/>
        <end position="85"/>
    </location>
</feature>
<dbReference type="RefSeq" id="WP_033539193.1">
    <property type="nucleotide sequence ID" value="NZ_CP041153.1"/>
</dbReference>
<keyword evidence="1" id="KW-0472">Membrane</keyword>